<feature type="domain" description="Mechanosensitive ion channel MscS C-terminal" evidence="10">
    <location>
        <begin position="706"/>
        <end position="787"/>
    </location>
</feature>
<evidence type="ECO:0000256" key="5">
    <source>
        <dbReference type="ARBA" id="ARBA00022989"/>
    </source>
</evidence>
<dbReference type="SUPFAM" id="SSF82861">
    <property type="entry name" value="Mechanosensitive channel protein MscS (YggB), transmembrane region"/>
    <property type="match status" value="1"/>
</dbReference>
<dbReference type="InterPro" id="IPR052702">
    <property type="entry name" value="MscS-like_channel"/>
</dbReference>
<feature type="transmembrane region" description="Helical" evidence="8">
    <location>
        <begin position="345"/>
        <end position="363"/>
    </location>
</feature>
<evidence type="ECO:0008006" key="13">
    <source>
        <dbReference type="Google" id="ProtNLM"/>
    </source>
</evidence>
<dbReference type="Pfam" id="PF00924">
    <property type="entry name" value="MS_channel_2nd"/>
    <property type="match status" value="1"/>
</dbReference>
<feature type="transmembrane region" description="Helical" evidence="8">
    <location>
        <begin position="375"/>
        <end position="393"/>
    </location>
</feature>
<dbReference type="Gene3D" id="1.10.287.1260">
    <property type="match status" value="1"/>
</dbReference>
<proteinExistence type="inferred from homology"/>
<evidence type="ECO:0000313" key="12">
    <source>
        <dbReference type="Proteomes" id="UP000095200"/>
    </source>
</evidence>
<feature type="transmembrane region" description="Helical" evidence="8">
    <location>
        <begin position="281"/>
        <end position="300"/>
    </location>
</feature>
<dbReference type="SUPFAM" id="SSF82689">
    <property type="entry name" value="Mechanosensitive channel protein MscS (YggB), C-terminal domain"/>
    <property type="match status" value="1"/>
</dbReference>
<evidence type="ECO:0000256" key="1">
    <source>
        <dbReference type="ARBA" id="ARBA00004651"/>
    </source>
</evidence>
<accession>A0A194AGR5</accession>
<feature type="transmembrane region" description="Helical" evidence="8">
    <location>
        <begin position="428"/>
        <end position="448"/>
    </location>
</feature>
<dbReference type="SUPFAM" id="SSF50182">
    <property type="entry name" value="Sm-like ribonucleoproteins"/>
    <property type="match status" value="1"/>
</dbReference>
<feature type="transmembrane region" description="Helical" evidence="8">
    <location>
        <begin position="496"/>
        <end position="516"/>
    </location>
</feature>
<sequence>MRFTFTRQQDQTMHSLQRPGFRFWLTALFLTLLAIAGRIPGYALAQDTPSKHDLETTATEEARIATYFDATLGEIQEFIDARAETSAQVRKTLANLATTQLRLEQELRQIKGMARIVQGKPYETRGILQDLKSLRKEIRETRGPAENLFHELSARQNKIGLLAMETDQPWTRELPSSLQSKLADLKRALTQSEKEIKQHQVRLGKALEAIKALDDRAQETLVSIEKVLPGFWKRLLFSPRDNLLDRKSWQDAPSELKAWIAELPTLLRIQLPGSSGEWIDWVGKVLVYWILILTALFLGLRRTVIWQRMIKARSASHIHIPWIWGSLALALLSAFFTAGYRQTTLQLGLIYLTLFYAIMRAAWTGRMFEQAVGYMSPLRPVFLLFAGATILQLLDLPQVLASLVWLFVLGAAMALARRLQAPFFLERAIAGITPTICLILLVLALFGLLQLSLLLAQIGALTCLFLQVVIVVTSWLRISVERLPATLTMTIVKSLVVGFGSPLIWILGISAILGWLTMHMGSDFVFQRISTMNLSWGEYSLNFFRFAVIIVLFYLTHAFGNIWGQILDQKYFRWSRIDPGIIASLRTTGGYAIWIISGIIAVNIMGIRLTSLAVIAGGLSVGIGFGLQNLTNNFISGLILLFGRTIQAGDVIQIDQLWGSVLKINIRNTEIRTFDNSIIFVPNSELISGRLTNWTHRGDCRLRRDLQVGVAYGSDIELVKTTLLRVAKEHAHVLADPAPAVLFKAFGASSLDFVLRVWVDHIDFSLSTLSDLHEAVNHAFAQAGIEISFPQMDVHLRDTVPFHVTFREDTSSS</sequence>
<keyword evidence="5 8" id="KW-1133">Transmembrane helix</keyword>
<feature type="transmembrane region" description="Helical" evidence="8">
    <location>
        <begin position="543"/>
        <end position="564"/>
    </location>
</feature>
<dbReference type="PANTHER" id="PTHR30347">
    <property type="entry name" value="POTASSIUM CHANNEL RELATED"/>
    <property type="match status" value="1"/>
</dbReference>
<dbReference type="InterPro" id="IPR049278">
    <property type="entry name" value="MS_channel_C"/>
</dbReference>
<dbReference type="InterPro" id="IPR011066">
    <property type="entry name" value="MscS_channel_C_sf"/>
</dbReference>
<dbReference type="InterPro" id="IPR023408">
    <property type="entry name" value="MscS_beta-dom_sf"/>
</dbReference>
<dbReference type="GO" id="GO:0005886">
    <property type="term" value="C:plasma membrane"/>
    <property type="evidence" value="ECO:0007669"/>
    <property type="project" value="UniProtKB-SubCell"/>
</dbReference>
<evidence type="ECO:0000256" key="7">
    <source>
        <dbReference type="SAM" id="Coils"/>
    </source>
</evidence>
<dbReference type="InterPro" id="IPR011014">
    <property type="entry name" value="MscS_channel_TM-2"/>
</dbReference>
<keyword evidence="12" id="KW-1185">Reference proteome</keyword>
<feature type="transmembrane region" description="Helical" evidence="8">
    <location>
        <begin position="399"/>
        <end position="416"/>
    </location>
</feature>
<keyword evidence="4 8" id="KW-0812">Transmembrane</keyword>
<dbReference type="Pfam" id="PF21082">
    <property type="entry name" value="MS_channel_3rd"/>
    <property type="match status" value="1"/>
</dbReference>
<evidence type="ECO:0000256" key="6">
    <source>
        <dbReference type="ARBA" id="ARBA00023136"/>
    </source>
</evidence>
<evidence type="ECO:0000256" key="2">
    <source>
        <dbReference type="ARBA" id="ARBA00008017"/>
    </source>
</evidence>
<evidence type="ECO:0000256" key="3">
    <source>
        <dbReference type="ARBA" id="ARBA00022475"/>
    </source>
</evidence>
<dbReference type="PROSITE" id="PS01246">
    <property type="entry name" value="UPF0003"/>
    <property type="match status" value="1"/>
</dbReference>
<evidence type="ECO:0000259" key="10">
    <source>
        <dbReference type="Pfam" id="PF21082"/>
    </source>
</evidence>
<dbReference type="Gene3D" id="2.30.30.60">
    <property type="match status" value="1"/>
</dbReference>
<feature type="domain" description="Mechanosensitive ion channel MscS" evidence="9">
    <location>
        <begin position="629"/>
        <end position="696"/>
    </location>
</feature>
<evidence type="ECO:0000313" key="11">
    <source>
        <dbReference type="EMBL" id="GAU08400.1"/>
    </source>
</evidence>
<dbReference type="PANTHER" id="PTHR30347:SF1">
    <property type="entry name" value="MECHANOSENSITIVE CHANNEL MSCK"/>
    <property type="match status" value="1"/>
</dbReference>
<dbReference type="InterPro" id="IPR006686">
    <property type="entry name" value="MscS_channel_CS"/>
</dbReference>
<protein>
    <recommendedName>
        <fullName evidence="13">Mechanosensitive ion channel protein MscS</fullName>
    </recommendedName>
</protein>
<dbReference type="Proteomes" id="UP000095200">
    <property type="component" value="Unassembled WGS sequence"/>
</dbReference>
<keyword evidence="6 8" id="KW-0472">Membrane</keyword>
<dbReference type="OrthoDB" id="9799209at2"/>
<evidence type="ECO:0000256" key="4">
    <source>
        <dbReference type="ARBA" id="ARBA00022692"/>
    </source>
</evidence>
<comment type="similarity">
    <text evidence="2">Belongs to the MscS (TC 1.A.23) family.</text>
</comment>
<dbReference type="GO" id="GO:0008381">
    <property type="term" value="F:mechanosensitive monoatomic ion channel activity"/>
    <property type="evidence" value="ECO:0007669"/>
    <property type="project" value="UniProtKB-ARBA"/>
</dbReference>
<gene>
    <name evidence="11" type="ORF">DPF_1108</name>
</gene>
<feature type="coiled-coil region" evidence="7">
    <location>
        <begin position="182"/>
        <end position="209"/>
    </location>
</feature>
<keyword evidence="3" id="KW-1003">Cell membrane</keyword>
<dbReference type="STRING" id="1592317.DPF_1108"/>
<dbReference type="Gene3D" id="3.30.70.100">
    <property type="match status" value="1"/>
</dbReference>
<feature type="transmembrane region" description="Helical" evidence="8">
    <location>
        <begin position="321"/>
        <end position="339"/>
    </location>
</feature>
<dbReference type="EMBL" id="BDFE01000015">
    <property type="protein sequence ID" value="GAU08400.1"/>
    <property type="molecule type" value="Genomic_DNA"/>
</dbReference>
<comment type="caution">
    <text evidence="11">The sequence shown here is derived from an EMBL/GenBank/DDBJ whole genome shotgun (WGS) entry which is preliminary data.</text>
</comment>
<keyword evidence="7" id="KW-0175">Coiled coil</keyword>
<reference evidence="12" key="1">
    <citation type="submission" date="2016-06" db="EMBL/GenBank/DDBJ databases">
        <title>Draft genome sequence of Desulfoplanes formicivorans strain Pf12B.</title>
        <authorList>
            <person name="Watanabe M."/>
            <person name="Kojima H."/>
            <person name="Fukui M."/>
        </authorList>
    </citation>
    <scope>NUCLEOTIDE SEQUENCE [LARGE SCALE GENOMIC DNA]</scope>
    <source>
        <strain evidence="12">Pf12B</strain>
    </source>
</reference>
<evidence type="ECO:0000256" key="8">
    <source>
        <dbReference type="SAM" id="Phobius"/>
    </source>
</evidence>
<name>A0A194AGR5_9BACT</name>
<dbReference type="InterPro" id="IPR010920">
    <property type="entry name" value="LSM_dom_sf"/>
</dbReference>
<comment type="subcellular location">
    <subcellularLocation>
        <location evidence="1">Cell membrane</location>
        <topology evidence="1">Multi-pass membrane protein</topology>
    </subcellularLocation>
</comment>
<feature type="transmembrane region" description="Helical" evidence="8">
    <location>
        <begin position="585"/>
        <end position="605"/>
    </location>
</feature>
<dbReference type="AlphaFoldDB" id="A0A194AGR5"/>
<dbReference type="InterPro" id="IPR006685">
    <property type="entry name" value="MscS_channel_2nd"/>
</dbReference>
<evidence type="ECO:0000259" key="9">
    <source>
        <dbReference type="Pfam" id="PF00924"/>
    </source>
</evidence>
<feature type="transmembrane region" description="Helical" evidence="8">
    <location>
        <begin position="454"/>
        <end position="476"/>
    </location>
</feature>
<organism evidence="11 12">
    <name type="scientific">Desulfoplanes formicivorans</name>
    <dbReference type="NCBI Taxonomy" id="1592317"/>
    <lineage>
        <taxon>Bacteria</taxon>
        <taxon>Pseudomonadati</taxon>
        <taxon>Thermodesulfobacteriota</taxon>
        <taxon>Desulfovibrionia</taxon>
        <taxon>Desulfovibrionales</taxon>
        <taxon>Desulfoplanaceae</taxon>
        <taxon>Desulfoplanes</taxon>
    </lineage>
</organism>